<gene>
    <name evidence="3" type="ordered locus">Adeh_0274</name>
</gene>
<dbReference type="RefSeq" id="WP_011419333.1">
    <property type="nucleotide sequence ID" value="NC_007760.1"/>
</dbReference>
<organism evidence="3 4">
    <name type="scientific">Anaeromyxobacter dehalogenans (strain 2CP-C)</name>
    <dbReference type="NCBI Taxonomy" id="290397"/>
    <lineage>
        <taxon>Bacteria</taxon>
        <taxon>Pseudomonadati</taxon>
        <taxon>Myxococcota</taxon>
        <taxon>Myxococcia</taxon>
        <taxon>Myxococcales</taxon>
        <taxon>Cystobacterineae</taxon>
        <taxon>Anaeromyxobacteraceae</taxon>
        <taxon>Anaeromyxobacter</taxon>
    </lineage>
</organism>
<evidence type="ECO:0000259" key="2">
    <source>
        <dbReference type="Pfam" id="PF25164"/>
    </source>
</evidence>
<accession>Q2IML8</accession>
<dbReference type="OrthoDB" id="571718at2"/>
<dbReference type="eggNOG" id="COG4469">
    <property type="taxonomic scope" value="Bacteria"/>
</dbReference>
<dbReference type="EMBL" id="CP000251">
    <property type="protein sequence ID" value="ABC80050.1"/>
    <property type="molecule type" value="Genomic_DNA"/>
</dbReference>
<evidence type="ECO:0000313" key="4">
    <source>
        <dbReference type="Proteomes" id="UP000001935"/>
    </source>
</evidence>
<evidence type="ECO:0000256" key="1">
    <source>
        <dbReference type="SAM" id="MobiDB-lite"/>
    </source>
</evidence>
<feature type="region of interest" description="Disordered" evidence="1">
    <location>
        <begin position="1"/>
        <end position="25"/>
    </location>
</feature>
<dbReference type="Proteomes" id="UP000001935">
    <property type="component" value="Chromosome"/>
</dbReference>
<protein>
    <recommendedName>
        <fullName evidence="2">Competence protein CoiA-like N-terminal domain-containing protein</fullName>
    </recommendedName>
</protein>
<proteinExistence type="predicted"/>
<name>Q2IML8_ANADE</name>
<dbReference type="AlphaFoldDB" id="Q2IML8"/>
<dbReference type="Pfam" id="PF25164">
    <property type="entry name" value="CoiA_N"/>
    <property type="match status" value="1"/>
</dbReference>
<dbReference type="KEGG" id="ade:Adeh_0274"/>
<dbReference type="InterPro" id="IPR057253">
    <property type="entry name" value="CoiA-like_N"/>
</dbReference>
<dbReference type="HOGENOM" id="CLU_784456_0_0_7"/>
<sequence length="354" mass="36998">MPRRRPASPRTRPGHPAAAAGEVRAPVRAGARGDVLLAWARDRDGRKVNAGRLDPADRRRLAPFTCLGCGEPLVPHLGRVRARHFAHAPGSACPLTAPETALHLDAKERLLALCAEAFERRRTVTVLARCPSCRRLAPRDLAAEGDAAAAEGAVGPLRADVLVLRAGRPALAIEVLVTHAVEAEKEAALAAAGVPAVEIDAREEWERAEADGAVAIVPVRSLGFPACPACAAGARADADRALGGEAAEIAELEAYRARGLLGPALRAPAVAGPGAAPGDAPPPADAPFSEAERADLLARFACPDCGGSAIAFGARIARHPCPGRPTRPIAWRGYDGARIELTWWKRPAGPPPRR</sequence>
<evidence type="ECO:0000313" key="3">
    <source>
        <dbReference type="EMBL" id="ABC80050.1"/>
    </source>
</evidence>
<reference evidence="3" key="1">
    <citation type="submission" date="2006-01" db="EMBL/GenBank/DDBJ databases">
        <title>Complete sequence of Anaeromyxobacter dehalogenans 2CP-C.</title>
        <authorList>
            <consortium name="US DOE Joint Genome Institute"/>
            <person name="Copeland A."/>
            <person name="Lucas S."/>
            <person name="Lapidus A."/>
            <person name="Barry K."/>
            <person name="Detter J.C."/>
            <person name="Glavina T."/>
            <person name="Hammon N."/>
            <person name="Israni S."/>
            <person name="Pitluck S."/>
            <person name="Brettin T."/>
            <person name="Bruce D."/>
            <person name="Han C."/>
            <person name="Tapia R."/>
            <person name="Gilna P."/>
            <person name="Kiss H."/>
            <person name="Schmutz J."/>
            <person name="Larimer F."/>
            <person name="Land M."/>
            <person name="Kyrpides N."/>
            <person name="Anderson I."/>
            <person name="Sanford R.A."/>
            <person name="Ritalahti K.M."/>
            <person name="Thomas H.S."/>
            <person name="Kirby J.R."/>
            <person name="Zhulin I.B."/>
            <person name="Loeffler F.E."/>
            <person name="Richardson P."/>
        </authorList>
    </citation>
    <scope>NUCLEOTIDE SEQUENCE</scope>
    <source>
        <strain evidence="3">2CP-C</strain>
    </source>
</reference>
<feature type="domain" description="Competence protein CoiA-like N-terminal" evidence="2">
    <location>
        <begin position="60"/>
        <end position="95"/>
    </location>
</feature>
<dbReference type="STRING" id="290397.Adeh_0274"/>